<sequence>MASKASTDDAMRRDARGRFIASNQEASVSNPDAMNESDSDSPARNREQKADAPQRATAVSKLAQPSEDQSRDSIRAGGVYFGGQGQQARETMPSQRGAADRRRRDQSESNDELTDLDDEDNDDKTNALRDAQAVVIETRAMVSSLIGRLDKLERLFGLKQPKETRKKPEASSTSKGKGIDPRNWGTVGIPDEELNENTQRMIQEQIQLANQFNEDNVSSISAALQRRSEQLSFEDNEIRRLEEQLALAKAKKHARTTAVNKGISTVPMSEPMEDLIQNLTRPSAVAPRAALDRPAAGVPEDSLLGQFMHRSGHDQEGERAPVRNEIYGPVARYKPLTPTAPDKYSGEPDVMKFLKYMTQCERFCEEAALPVRDQVSRCADSLTGKAYKFYTTMVMISNEQWDRQRFFKELYAYCFPPDFRLRQRRKLESFTQGNYTVHEYAAELTIMFRIIGNFTQSQRVQKLWDGLRPELQSALWREGLDYEANTWDEVIKIAARYEVAAKIEASERKAQREYTNYSRNFRGNMQNNTTIKEKRSEEDDDASEQGERDLGSEDNNSSRTAEAKNNSAVTPELHGIYSVYDAEMLAGLEMMLSCQRATRNIFPIQNPRTESNGPRGTAGDDGGVGKVAGATGVGGSMLLPFFDMINRSQLDSPKLGKGRYESYIGNYAVSDVHGGQALHSVTSSIPPCLSAACAAHPTVKGVYLSTYPRTKTKDGLMKGRHSTLPTSTTIDRIFKSSKAANKRVLKRD</sequence>
<feature type="coiled-coil region" evidence="1">
    <location>
        <begin position="224"/>
        <end position="251"/>
    </location>
</feature>
<evidence type="ECO:0008006" key="5">
    <source>
        <dbReference type="Google" id="ProtNLM"/>
    </source>
</evidence>
<gene>
    <name evidence="3" type="ORF">D9613_012904</name>
</gene>
<feature type="compositionally biased region" description="Basic and acidic residues" evidence="2">
    <location>
        <begin position="1"/>
        <end position="17"/>
    </location>
</feature>
<accession>A0A8H4QSJ5</accession>
<evidence type="ECO:0000256" key="2">
    <source>
        <dbReference type="SAM" id="MobiDB-lite"/>
    </source>
</evidence>
<evidence type="ECO:0000256" key="1">
    <source>
        <dbReference type="SAM" id="Coils"/>
    </source>
</evidence>
<evidence type="ECO:0000313" key="3">
    <source>
        <dbReference type="EMBL" id="KAF4615592.1"/>
    </source>
</evidence>
<evidence type="ECO:0000313" key="4">
    <source>
        <dbReference type="Proteomes" id="UP000521872"/>
    </source>
</evidence>
<feature type="region of interest" description="Disordered" evidence="2">
    <location>
        <begin position="1"/>
        <end position="126"/>
    </location>
</feature>
<comment type="caution">
    <text evidence="3">The sequence shown here is derived from an EMBL/GenBank/DDBJ whole genome shotgun (WGS) entry which is preliminary data.</text>
</comment>
<reference evidence="3 4" key="1">
    <citation type="submission" date="2019-12" db="EMBL/GenBank/DDBJ databases">
        <authorList>
            <person name="Floudas D."/>
            <person name="Bentzer J."/>
            <person name="Ahren D."/>
            <person name="Johansson T."/>
            <person name="Persson P."/>
            <person name="Tunlid A."/>
        </authorList>
    </citation>
    <scope>NUCLEOTIDE SEQUENCE [LARGE SCALE GENOMIC DNA]</scope>
    <source>
        <strain evidence="3 4">CBS 102.39</strain>
    </source>
</reference>
<keyword evidence="4" id="KW-1185">Reference proteome</keyword>
<keyword evidence="1" id="KW-0175">Coiled coil</keyword>
<proteinExistence type="predicted"/>
<feature type="region of interest" description="Disordered" evidence="2">
    <location>
        <begin position="515"/>
        <end position="567"/>
    </location>
</feature>
<organism evidence="3 4">
    <name type="scientific">Agrocybe pediades</name>
    <dbReference type="NCBI Taxonomy" id="84607"/>
    <lineage>
        <taxon>Eukaryota</taxon>
        <taxon>Fungi</taxon>
        <taxon>Dikarya</taxon>
        <taxon>Basidiomycota</taxon>
        <taxon>Agaricomycotina</taxon>
        <taxon>Agaricomycetes</taxon>
        <taxon>Agaricomycetidae</taxon>
        <taxon>Agaricales</taxon>
        <taxon>Agaricineae</taxon>
        <taxon>Strophariaceae</taxon>
        <taxon>Agrocybe</taxon>
    </lineage>
</organism>
<name>A0A8H4QSJ5_9AGAR</name>
<protein>
    <recommendedName>
        <fullName evidence="5">Retrotransposon gag domain-containing protein</fullName>
    </recommendedName>
</protein>
<feature type="compositionally biased region" description="Polar residues" evidence="2">
    <location>
        <begin position="515"/>
        <end position="530"/>
    </location>
</feature>
<feature type="compositionally biased region" description="Acidic residues" evidence="2">
    <location>
        <begin position="108"/>
        <end position="122"/>
    </location>
</feature>
<feature type="compositionally biased region" description="Basic and acidic residues" evidence="2">
    <location>
        <begin position="98"/>
        <end position="107"/>
    </location>
</feature>
<feature type="compositionally biased region" description="Polar residues" evidence="2">
    <location>
        <begin position="21"/>
        <end position="32"/>
    </location>
</feature>
<feature type="compositionally biased region" description="Basic and acidic residues" evidence="2">
    <location>
        <begin position="41"/>
        <end position="52"/>
    </location>
</feature>
<dbReference type="Proteomes" id="UP000521872">
    <property type="component" value="Unassembled WGS sequence"/>
</dbReference>
<feature type="region of interest" description="Disordered" evidence="2">
    <location>
        <begin position="160"/>
        <end position="188"/>
    </location>
</feature>
<feature type="compositionally biased region" description="Polar residues" evidence="2">
    <location>
        <begin position="553"/>
        <end position="567"/>
    </location>
</feature>
<dbReference type="AlphaFoldDB" id="A0A8H4QSJ5"/>
<feature type="compositionally biased region" description="Basic and acidic residues" evidence="2">
    <location>
        <begin position="160"/>
        <end position="169"/>
    </location>
</feature>
<dbReference type="EMBL" id="JAACJL010000035">
    <property type="protein sequence ID" value="KAF4615592.1"/>
    <property type="molecule type" value="Genomic_DNA"/>
</dbReference>